<feature type="region of interest" description="Disordered" evidence="1">
    <location>
        <begin position="112"/>
        <end position="151"/>
    </location>
</feature>
<comment type="caution">
    <text evidence="2">The sequence shown here is derived from an EMBL/GenBank/DDBJ whole genome shotgun (WGS) entry which is preliminary data.</text>
</comment>
<dbReference type="Proteomes" id="UP001183643">
    <property type="component" value="Unassembled WGS sequence"/>
</dbReference>
<accession>A0AAE4CB42</accession>
<name>A0AAE4CB42_9ACTN</name>
<evidence type="ECO:0000256" key="1">
    <source>
        <dbReference type="SAM" id="MobiDB-lite"/>
    </source>
</evidence>
<feature type="region of interest" description="Disordered" evidence="1">
    <location>
        <begin position="1"/>
        <end position="27"/>
    </location>
</feature>
<dbReference type="EMBL" id="JAVDYB010000001">
    <property type="protein sequence ID" value="MDR7277662.1"/>
    <property type="molecule type" value="Genomic_DNA"/>
</dbReference>
<evidence type="ECO:0000313" key="2">
    <source>
        <dbReference type="EMBL" id="MDR7277662.1"/>
    </source>
</evidence>
<reference evidence="2" key="1">
    <citation type="submission" date="2023-07" db="EMBL/GenBank/DDBJ databases">
        <title>Sequencing the genomes of 1000 actinobacteria strains.</title>
        <authorList>
            <person name="Klenk H.-P."/>
        </authorList>
    </citation>
    <scope>NUCLEOTIDE SEQUENCE</scope>
    <source>
        <strain evidence="2">DSM 44707</strain>
    </source>
</reference>
<gene>
    <name evidence="2" type="ORF">J2S41_004440</name>
</gene>
<evidence type="ECO:0000313" key="3">
    <source>
        <dbReference type="Proteomes" id="UP001183643"/>
    </source>
</evidence>
<protein>
    <submittedName>
        <fullName evidence="2">Uncharacterized protein</fullName>
    </submittedName>
</protein>
<organism evidence="2 3">
    <name type="scientific">Catenuloplanes atrovinosus</name>
    <dbReference type="NCBI Taxonomy" id="137266"/>
    <lineage>
        <taxon>Bacteria</taxon>
        <taxon>Bacillati</taxon>
        <taxon>Actinomycetota</taxon>
        <taxon>Actinomycetes</taxon>
        <taxon>Micromonosporales</taxon>
        <taxon>Micromonosporaceae</taxon>
        <taxon>Catenuloplanes</taxon>
    </lineage>
</organism>
<sequence length="151" mass="16403">MDADNNTVAEPIPEEPTDGVRGAGAGGRGAALDAALAAYEAALRNWQGRGDEIAAEQADIPWETSPDEIVKSHASDAAWEVLEQWHRPGGFRSSFAQESQYWLDAKQLRRELGEPEPPLIPLDADARGPAADPVYDHDDPRRDAGAEMNME</sequence>
<dbReference type="RefSeq" id="WP_310370089.1">
    <property type="nucleotide sequence ID" value="NZ_JAVDYB010000001.1"/>
</dbReference>
<feature type="compositionally biased region" description="Basic and acidic residues" evidence="1">
    <location>
        <begin position="134"/>
        <end position="145"/>
    </location>
</feature>
<dbReference type="AlphaFoldDB" id="A0AAE4CB42"/>
<proteinExistence type="predicted"/>
<keyword evidence="3" id="KW-1185">Reference proteome</keyword>